<dbReference type="AlphaFoldDB" id="A0AA39MPI1"/>
<dbReference type="Proteomes" id="UP001175211">
    <property type="component" value="Unassembled WGS sequence"/>
</dbReference>
<gene>
    <name evidence="1" type="ORF">EV420DRAFT_1650066</name>
</gene>
<evidence type="ECO:0000313" key="2">
    <source>
        <dbReference type="Proteomes" id="UP001175211"/>
    </source>
</evidence>
<comment type="caution">
    <text evidence="1">The sequence shown here is derived from an EMBL/GenBank/DDBJ whole genome shotgun (WGS) entry which is preliminary data.</text>
</comment>
<evidence type="ECO:0000313" key="1">
    <source>
        <dbReference type="EMBL" id="KAK0441468.1"/>
    </source>
</evidence>
<name>A0AA39MPI1_ARMTA</name>
<organism evidence="1 2">
    <name type="scientific">Armillaria tabescens</name>
    <name type="common">Ringless honey mushroom</name>
    <name type="synonym">Agaricus tabescens</name>
    <dbReference type="NCBI Taxonomy" id="1929756"/>
    <lineage>
        <taxon>Eukaryota</taxon>
        <taxon>Fungi</taxon>
        <taxon>Dikarya</taxon>
        <taxon>Basidiomycota</taxon>
        <taxon>Agaricomycotina</taxon>
        <taxon>Agaricomycetes</taxon>
        <taxon>Agaricomycetidae</taxon>
        <taxon>Agaricales</taxon>
        <taxon>Marasmiineae</taxon>
        <taxon>Physalacriaceae</taxon>
        <taxon>Desarmillaria</taxon>
    </lineage>
</organism>
<protein>
    <submittedName>
        <fullName evidence="1">Uncharacterized protein</fullName>
    </submittedName>
</protein>
<accession>A0AA39MPI1</accession>
<dbReference type="EMBL" id="JAUEPS010000070">
    <property type="protein sequence ID" value="KAK0441468.1"/>
    <property type="molecule type" value="Genomic_DNA"/>
</dbReference>
<dbReference type="RefSeq" id="XP_060323973.1">
    <property type="nucleotide sequence ID" value="XM_060478400.1"/>
</dbReference>
<proteinExistence type="predicted"/>
<reference evidence="1" key="1">
    <citation type="submission" date="2023-06" db="EMBL/GenBank/DDBJ databases">
        <authorList>
            <consortium name="Lawrence Berkeley National Laboratory"/>
            <person name="Ahrendt S."/>
            <person name="Sahu N."/>
            <person name="Indic B."/>
            <person name="Wong-Bajracharya J."/>
            <person name="Merenyi Z."/>
            <person name="Ke H.-M."/>
            <person name="Monk M."/>
            <person name="Kocsube S."/>
            <person name="Drula E."/>
            <person name="Lipzen A."/>
            <person name="Balint B."/>
            <person name="Henrissat B."/>
            <person name="Andreopoulos B."/>
            <person name="Martin F.M."/>
            <person name="Harder C.B."/>
            <person name="Rigling D."/>
            <person name="Ford K.L."/>
            <person name="Foster G.D."/>
            <person name="Pangilinan J."/>
            <person name="Papanicolaou A."/>
            <person name="Barry K."/>
            <person name="LaButti K."/>
            <person name="Viragh M."/>
            <person name="Koriabine M."/>
            <person name="Yan M."/>
            <person name="Riley R."/>
            <person name="Champramary S."/>
            <person name="Plett K.L."/>
            <person name="Tsai I.J."/>
            <person name="Slot J."/>
            <person name="Sipos G."/>
            <person name="Plett J."/>
            <person name="Nagy L.G."/>
            <person name="Grigoriev I.V."/>
        </authorList>
    </citation>
    <scope>NUCLEOTIDE SEQUENCE</scope>
    <source>
        <strain evidence="1">CCBAS 213</strain>
    </source>
</reference>
<keyword evidence="2" id="KW-1185">Reference proteome</keyword>
<dbReference type="GeneID" id="85361948"/>
<sequence>MDAFPSGSRIFFYGSKGQLVRGVVESTSRTSDGTEMVLIKCDNGKTITLPLICKCLLRLVAGSDDKETNWGHVV</sequence>